<proteinExistence type="predicted"/>
<evidence type="ECO:0000313" key="2">
    <source>
        <dbReference type="EMBL" id="QTD49576.1"/>
    </source>
</evidence>
<evidence type="ECO:0000259" key="1">
    <source>
        <dbReference type="Pfam" id="PF12770"/>
    </source>
</evidence>
<protein>
    <recommendedName>
        <fullName evidence="1">CHAT domain-containing protein</fullName>
    </recommendedName>
</protein>
<sequence>MTTQQILIEEAMKTSILLVSANPDGHLSEVLLDRLYRELKDSLKLATNRNGLSLDLRPAAHPSCLRRIMLEHGEGPVILQFYGHGKGTRGIVFQDKAEQMQVVSTRALTDFFRIFADSVRCVVLTSCYSQTQAAEISKYIRYVIGMNDVVQQNAAIEFSAAFYDALGSGTSIEKAFAVARNAIQMCGLPGHRVPVLHVNEAIENSRKSGSSLYASIESNIRQQKYASALAALSEKLAEDPSNPNLCLLHAFGLLADRDPRFLPRRLLGQIESRLLNALEDAETEKTAALFLLILQKRFYQTNAIKIPVQPSLGRLVRIAKSCRPQHKYLHLLETINCPIDSTQGIQG</sequence>
<dbReference type="InterPro" id="IPR024983">
    <property type="entry name" value="CHAT_dom"/>
</dbReference>
<gene>
    <name evidence="2" type="ORF">J3U87_28650</name>
</gene>
<organism evidence="2 3">
    <name type="scientific">Sulfidibacter corallicola</name>
    <dbReference type="NCBI Taxonomy" id="2818388"/>
    <lineage>
        <taxon>Bacteria</taxon>
        <taxon>Pseudomonadati</taxon>
        <taxon>Acidobacteriota</taxon>
        <taxon>Holophagae</taxon>
        <taxon>Acanthopleuribacterales</taxon>
        <taxon>Acanthopleuribacteraceae</taxon>
        <taxon>Sulfidibacter</taxon>
    </lineage>
</organism>
<dbReference type="EMBL" id="CP071793">
    <property type="protein sequence ID" value="QTD49576.1"/>
    <property type="molecule type" value="Genomic_DNA"/>
</dbReference>
<accession>A0A8A4TI27</accession>
<dbReference type="RefSeq" id="WP_237379207.1">
    <property type="nucleotide sequence ID" value="NZ_CP071793.1"/>
</dbReference>
<dbReference type="Pfam" id="PF12770">
    <property type="entry name" value="CHAT"/>
    <property type="match status" value="1"/>
</dbReference>
<dbReference type="Proteomes" id="UP000663929">
    <property type="component" value="Chromosome"/>
</dbReference>
<feature type="domain" description="CHAT" evidence="1">
    <location>
        <begin position="18"/>
        <end position="184"/>
    </location>
</feature>
<name>A0A8A4TI27_SULCO</name>
<reference evidence="2" key="1">
    <citation type="submission" date="2021-03" db="EMBL/GenBank/DDBJ databases">
        <title>Acanthopleuribacteraceae sp. M133.</title>
        <authorList>
            <person name="Wang G."/>
        </authorList>
    </citation>
    <scope>NUCLEOTIDE SEQUENCE</scope>
    <source>
        <strain evidence="2">M133</strain>
    </source>
</reference>
<dbReference type="AlphaFoldDB" id="A0A8A4TI27"/>
<dbReference type="KEGG" id="scor:J3U87_28650"/>
<evidence type="ECO:0000313" key="3">
    <source>
        <dbReference type="Proteomes" id="UP000663929"/>
    </source>
</evidence>
<keyword evidence="3" id="KW-1185">Reference proteome</keyword>